<protein>
    <submittedName>
        <fullName evidence="2">Uncharacterized protein</fullName>
    </submittedName>
</protein>
<sequence>MFLANANGAQLEFEEYFQDLCTTGSVLASNSHPNPVSDKNFNNNQCNDQNPNSNQWNENQFSGGSLFNGGYRPSRGGLHNALKLGRALHPLVRINGQIDKFSGHLMPISGSPILINGLLAPVSGIPGDMYLPLMLPGLMQHLGQETHTFTHLTLLTIRNLRKVVDLEVNHNMPKIWRDYKRKREKALDAELAEA</sequence>
<feature type="region of interest" description="Disordered" evidence="1">
    <location>
        <begin position="31"/>
        <end position="59"/>
    </location>
</feature>
<name>A0AAV0Z8E2_VICFA</name>
<dbReference type="EMBL" id="OX451735">
    <property type="protein sequence ID" value="CAI8592292.1"/>
    <property type="molecule type" value="Genomic_DNA"/>
</dbReference>
<feature type="compositionally biased region" description="Low complexity" evidence="1">
    <location>
        <begin position="40"/>
        <end position="55"/>
    </location>
</feature>
<accession>A0AAV0Z8E2</accession>
<evidence type="ECO:0000313" key="3">
    <source>
        <dbReference type="Proteomes" id="UP001157006"/>
    </source>
</evidence>
<reference evidence="2 3" key="1">
    <citation type="submission" date="2023-01" db="EMBL/GenBank/DDBJ databases">
        <authorList>
            <person name="Kreplak J."/>
        </authorList>
    </citation>
    <scope>NUCLEOTIDE SEQUENCE [LARGE SCALE GENOMIC DNA]</scope>
</reference>
<gene>
    <name evidence="2" type="ORF">VFH_I032240</name>
</gene>
<keyword evidence="3" id="KW-1185">Reference proteome</keyword>
<dbReference type="Proteomes" id="UP001157006">
    <property type="component" value="Chromosome 1S"/>
</dbReference>
<dbReference type="AlphaFoldDB" id="A0AAV0Z8E2"/>
<proteinExistence type="predicted"/>
<evidence type="ECO:0000256" key="1">
    <source>
        <dbReference type="SAM" id="MobiDB-lite"/>
    </source>
</evidence>
<organism evidence="2 3">
    <name type="scientific">Vicia faba</name>
    <name type="common">Broad bean</name>
    <name type="synonym">Faba vulgaris</name>
    <dbReference type="NCBI Taxonomy" id="3906"/>
    <lineage>
        <taxon>Eukaryota</taxon>
        <taxon>Viridiplantae</taxon>
        <taxon>Streptophyta</taxon>
        <taxon>Embryophyta</taxon>
        <taxon>Tracheophyta</taxon>
        <taxon>Spermatophyta</taxon>
        <taxon>Magnoliopsida</taxon>
        <taxon>eudicotyledons</taxon>
        <taxon>Gunneridae</taxon>
        <taxon>Pentapetalae</taxon>
        <taxon>rosids</taxon>
        <taxon>fabids</taxon>
        <taxon>Fabales</taxon>
        <taxon>Fabaceae</taxon>
        <taxon>Papilionoideae</taxon>
        <taxon>50 kb inversion clade</taxon>
        <taxon>NPAAA clade</taxon>
        <taxon>Hologalegina</taxon>
        <taxon>IRL clade</taxon>
        <taxon>Fabeae</taxon>
        <taxon>Vicia</taxon>
    </lineage>
</organism>
<evidence type="ECO:0000313" key="2">
    <source>
        <dbReference type="EMBL" id="CAI8592292.1"/>
    </source>
</evidence>